<protein>
    <submittedName>
        <fullName evidence="2">Uncharacterized protein</fullName>
    </submittedName>
</protein>
<accession>A0A162MA18</accession>
<keyword evidence="1" id="KW-0812">Transmembrane</keyword>
<name>A0A162MA18_9BACL</name>
<proteinExistence type="predicted"/>
<organism evidence="2 3">
    <name type="scientific">Paenibacillus glacialis</name>
    <dbReference type="NCBI Taxonomy" id="494026"/>
    <lineage>
        <taxon>Bacteria</taxon>
        <taxon>Bacillati</taxon>
        <taxon>Bacillota</taxon>
        <taxon>Bacilli</taxon>
        <taxon>Bacillales</taxon>
        <taxon>Paenibacillaceae</taxon>
        <taxon>Paenibacillus</taxon>
    </lineage>
</organism>
<dbReference type="AlphaFoldDB" id="A0A162MA18"/>
<gene>
    <name evidence="2" type="ORF">PGLA_17740</name>
</gene>
<feature type="transmembrane region" description="Helical" evidence="1">
    <location>
        <begin position="6"/>
        <end position="23"/>
    </location>
</feature>
<evidence type="ECO:0000313" key="3">
    <source>
        <dbReference type="Proteomes" id="UP000076967"/>
    </source>
</evidence>
<dbReference type="RefSeq" id="WP_068535410.1">
    <property type="nucleotide sequence ID" value="NZ_LVJH01000034.1"/>
</dbReference>
<dbReference type="Proteomes" id="UP000076967">
    <property type="component" value="Unassembled WGS sequence"/>
</dbReference>
<evidence type="ECO:0000256" key="1">
    <source>
        <dbReference type="SAM" id="Phobius"/>
    </source>
</evidence>
<evidence type="ECO:0000313" key="2">
    <source>
        <dbReference type="EMBL" id="OAB40813.1"/>
    </source>
</evidence>
<dbReference type="OrthoDB" id="2969827at2"/>
<keyword evidence="1" id="KW-0472">Membrane</keyword>
<reference evidence="2 3" key="1">
    <citation type="submission" date="2016-03" db="EMBL/GenBank/DDBJ databases">
        <title>Draft genome sequence of Paenibacillus glacialis DSM 22343.</title>
        <authorList>
            <person name="Shin S.-K."/>
            <person name="Yi H."/>
        </authorList>
    </citation>
    <scope>NUCLEOTIDE SEQUENCE [LARGE SCALE GENOMIC DNA]</scope>
    <source>
        <strain evidence="2 3">DSM 22343</strain>
    </source>
</reference>
<keyword evidence="1" id="KW-1133">Transmembrane helix</keyword>
<dbReference type="EMBL" id="LVJH01000034">
    <property type="protein sequence ID" value="OAB40813.1"/>
    <property type="molecule type" value="Genomic_DNA"/>
</dbReference>
<keyword evidence="3" id="KW-1185">Reference proteome</keyword>
<sequence length="98" mass="11171">MQIVITIAFVVIIIFVANFFMGYGKGNIPVDLDEDYTNFEDLLTAVQQELVNQDIKAEYQGAKIFLIDGKTYLLNYRYVSAVGFISKRIILERQKAIA</sequence>
<comment type="caution">
    <text evidence="2">The sequence shown here is derived from an EMBL/GenBank/DDBJ whole genome shotgun (WGS) entry which is preliminary data.</text>
</comment>